<dbReference type="Proteomes" id="UP001225316">
    <property type="component" value="Unassembled WGS sequence"/>
</dbReference>
<organism evidence="9 10">
    <name type="scientific">Thalassobacterium maritimum</name>
    <dbReference type="NCBI Taxonomy" id="3041265"/>
    <lineage>
        <taxon>Bacteria</taxon>
        <taxon>Pseudomonadati</taxon>
        <taxon>Verrucomicrobiota</taxon>
        <taxon>Opitutia</taxon>
        <taxon>Puniceicoccales</taxon>
        <taxon>Coraliomargaritaceae</taxon>
        <taxon>Thalassobacterium</taxon>
    </lineage>
</organism>
<dbReference type="EC" id="2.7.13.3" evidence="2"/>
<dbReference type="CDD" id="cd17536">
    <property type="entry name" value="REC_YesN-like"/>
    <property type="match status" value="1"/>
</dbReference>
<sequence length="375" mass="41536">MLALASEKTIKRLLVVDDEEGPRQSLNMIFGDDYEVSIASSGEEALEFARDTSFHVVVTDIRMRGISGIDVLREVKKIDPHTEVVVLTAYETLETARQAISLGASEYLKKPFDLDHIQTVVEECFQSYFLKSNHETVIREDVNAAKNNFLEIVSHELNTPMHGILGFLELLDGTDLDQEQAEYVDTIRACGLKYFEHVQDILTYAKMTMTESEISLNAFNPATLVLKLIAESEVPEAVEVLPDIPEDLLELVSGAEQEIRIVVRKLLLNAFKFTTKGHVAVSVRYAPLPGDQACLTFVVEDTGEGIKPELLEHGRIFDAFTQGDSSSRRSHEGLGLGLSLCKSIADRLGGSIRVQSVLGEGSVFTFDCIVHTNFA</sequence>
<dbReference type="InterPro" id="IPR004358">
    <property type="entry name" value="Sig_transdc_His_kin-like_C"/>
</dbReference>
<evidence type="ECO:0000256" key="6">
    <source>
        <dbReference type="PROSITE-ProRule" id="PRU00169"/>
    </source>
</evidence>
<gene>
    <name evidence="9" type="ORF">QEH52_03030</name>
</gene>
<dbReference type="EMBL" id="JARXHW010000004">
    <property type="protein sequence ID" value="MDQ8206468.1"/>
    <property type="molecule type" value="Genomic_DNA"/>
</dbReference>
<dbReference type="PANTHER" id="PTHR43047:SF72">
    <property type="entry name" value="OSMOSENSING HISTIDINE PROTEIN KINASE SLN1"/>
    <property type="match status" value="1"/>
</dbReference>
<evidence type="ECO:0000313" key="9">
    <source>
        <dbReference type="EMBL" id="MDQ8206468.1"/>
    </source>
</evidence>
<dbReference type="InterPro" id="IPR036097">
    <property type="entry name" value="HisK_dim/P_sf"/>
</dbReference>
<dbReference type="SUPFAM" id="SSF52172">
    <property type="entry name" value="CheY-like"/>
    <property type="match status" value="1"/>
</dbReference>
<protein>
    <recommendedName>
        <fullName evidence="2">histidine kinase</fullName>
        <ecNumber evidence="2">2.7.13.3</ecNumber>
    </recommendedName>
</protein>
<evidence type="ECO:0000256" key="5">
    <source>
        <dbReference type="ARBA" id="ARBA00022777"/>
    </source>
</evidence>
<dbReference type="PANTHER" id="PTHR43047">
    <property type="entry name" value="TWO-COMPONENT HISTIDINE PROTEIN KINASE"/>
    <property type="match status" value="1"/>
</dbReference>
<comment type="caution">
    <text evidence="9">The sequence shown here is derived from an EMBL/GenBank/DDBJ whole genome shotgun (WGS) entry which is preliminary data.</text>
</comment>
<comment type="catalytic activity">
    <reaction evidence="1">
        <text>ATP + protein L-histidine = ADP + protein N-phospho-L-histidine.</text>
        <dbReference type="EC" id="2.7.13.3"/>
    </reaction>
</comment>
<dbReference type="InterPro" id="IPR003594">
    <property type="entry name" value="HATPase_dom"/>
</dbReference>
<evidence type="ECO:0000313" key="10">
    <source>
        <dbReference type="Proteomes" id="UP001225316"/>
    </source>
</evidence>
<dbReference type="Pfam" id="PF02518">
    <property type="entry name" value="HATPase_c"/>
    <property type="match status" value="1"/>
</dbReference>
<dbReference type="InterPro" id="IPR001789">
    <property type="entry name" value="Sig_transdc_resp-reg_receiver"/>
</dbReference>
<keyword evidence="5" id="KW-0418">Kinase</keyword>
<dbReference type="PROSITE" id="PS50110">
    <property type="entry name" value="RESPONSE_REGULATORY"/>
    <property type="match status" value="1"/>
</dbReference>
<dbReference type="Gene3D" id="3.30.565.10">
    <property type="entry name" value="Histidine kinase-like ATPase, C-terminal domain"/>
    <property type="match status" value="1"/>
</dbReference>
<dbReference type="SUPFAM" id="SSF55874">
    <property type="entry name" value="ATPase domain of HSP90 chaperone/DNA topoisomerase II/histidine kinase"/>
    <property type="match status" value="1"/>
</dbReference>
<evidence type="ECO:0000256" key="3">
    <source>
        <dbReference type="ARBA" id="ARBA00022553"/>
    </source>
</evidence>
<dbReference type="PRINTS" id="PR00344">
    <property type="entry name" value="BCTRLSENSOR"/>
</dbReference>
<evidence type="ECO:0000256" key="2">
    <source>
        <dbReference type="ARBA" id="ARBA00012438"/>
    </source>
</evidence>
<feature type="domain" description="Histidine kinase" evidence="7">
    <location>
        <begin position="152"/>
        <end position="372"/>
    </location>
</feature>
<dbReference type="Pfam" id="PF00072">
    <property type="entry name" value="Response_reg"/>
    <property type="match status" value="1"/>
</dbReference>
<accession>A0ABU1AQN0</accession>
<dbReference type="PROSITE" id="PS50109">
    <property type="entry name" value="HIS_KIN"/>
    <property type="match status" value="1"/>
</dbReference>
<evidence type="ECO:0000256" key="4">
    <source>
        <dbReference type="ARBA" id="ARBA00022679"/>
    </source>
</evidence>
<dbReference type="SMART" id="SM00448">
    <property type="entry name" value="REC"/>
    <property type="match status" value="1"/>
</dbReference>
<dbReference type="CDD" id="cd16922">
    <property type="entry name" value="HATPase_EvgS-ArcB-TorS-like"/>
    <property type="match status" value="1"/>
</dbReference>
<evidence type="ECO:0000256" key="1">
    <source>
        <dbReference type="ARBA" id="ARBA00000085"/>
    </source>
</evidence>
<evidence type="ECO:0000259" key="8">
    <source>
        <dbReference type="PROSITE" id="PS50110"/>
    </source>
</evidence>
<dbReference type="Gene3D" id="1.10.287.130">
    <property type="match status" value="1"/>
</dbReference>
<keyword evidence="4" id="KW-0808">Transferase</keyword>
<dbReference type="InterPro" id="IPR036890">
    <property type="entry name" value="HATPase_C_sf"/>
</dbReference>
<proteinExistence type="predicted"/>
<evidence type="ECO:0000259" key="7">
    <source>
        <dbReference type="PROSITE" id="PS50109"/>
    </source>
</evidence>
<feature type="modified residue" description="4-aspartylphosphate" evidence="6">
    <location>
        <position position="60"/>
    </location>
</feature>
<dbReference type="SUPFAM" id="SSF47384">
    <property type="entry name" value="Homodimeric domain of signal transducing histidine kinase"/>
    <property type="match status" value="1"/>
</dbReference>
<dbReference type="InterPro" id="IPR003661">
    <property type="entry name" value="HisK_dim/P_dom"/>
</dbReference>
<feature type="domain" description="Response regulatory" evidence="8">
    <location>
        <begin position="12"/>
        <end position="125"/>
    </location>
</feature>
<reference evidence="9 10" key="1">
    <citation type="submission" date="2023-04" db="EMBL/GenBank/DDBJ databases">
        <title>A novel bacteria isolated from coastal sediment.</title>
        <authorList>
            <person name="Liu X.-J."/>
            <person name="Du Z.-J."/>
        </authorList>
    </citation>
    <scope>NUCLEOTIDE SEQUENCE [LARGE SCALE GENOMIC DNA]</scope>
    <source>
        <strain evidence="9 10">SDUM461003</strain>
    </source>
</reference>
<name>A0ABU1AQN0_9BACT</name>
<keyword evidence="3 6" id="KW-0597">Phosphoprotein</keyword>
<dbReference type="InterPro" id="IPR011006">
    <property type="entry name" value="CheY-like_superfamily"/>
</dbReference>
<dbReference type="Pfam" id="PF00512">
    <property type="entry name" value="HisKA"/>
    <property type="match status" value="1"/>
</dbReference>
<dbReference type="RefSeq" id="WP_308948542.1">
    <property type="nucleotide sequence ID" value="NZ_JARXHW010000004.1"/>
</dbReference>
<dbReference type="SMART" id="SM00387">
    <property type="entry name" value="HATPase_c"/>
    <property type="match status" value="1"/>
</dbReference>
<keyword evidence="10" id="KW-1185">Reference proteome</keyword>
<dbReference type="CDD" id="cd00082">
    <property type="entry name" value="HisKA"/>
    <property type="match status" value="1"/>
</dbReference>
<dbReference type="InterPro" id="IPR005467">
    <property type="entry name" value="His_kinase_dom"/>
</dbReference>
<dbReference type="SMART" id="SM00388">
    <property type="entry name" value="HisKA"/>
    <property type="match status" value="1"/>
</dbReference>
<dbReference type="Gene3D" id="3.40.50.2300">
    <property type="match status" value="1"/>
</dbReference>